<feature type="region of interest" description="Disordered" evidence="1">
    <location>
        <begin position="16"/>
        <end position="89"/>
    </location>
</feature>
<name>A0AAD9Q5T2_ACRCE</name>
<keyword evidence="5" id="KW-1185">Reference proteome</keyword>
<dbReference type="PANTHER" id="PTHR46599">
    <property type="entry name" value="PIGGYBAC TRANSPOSABLE ELEMENT-DERIVED PROTEIN 4"/>
    <property type="match status" value="1"/>
</dbReference>
<comment type="caution">
    <text evidence="4">The sequence shown here is derived from an EMBL/GenBank/DDBJ whole genome shotgun (WGS) entry which is preliminary data.</text>
</comment>
<sequence length="602" mass="68539">MASYLTDMDEIHRIIFKAPDSSDDSWQSSSEDSIRSSGSDSESENAQTTCGSEQQAQFSTSGTSRQQLPARRQRQRSLPVQQDPQTEWRPINERYEVQYPEFAGPEHGPAFDFLVDSDPVIFFDKLFTNELWELLVIETNRYARQNNVNNWQDTTKEEIRCFIGFLFGISINKVAEINDIWSSDWVAACPAFACFFTKDRFWALWTNIHLADNEKAPPKESPAFDKLYKVRPIMKILGKSFQENFNLGQNVSVDEAMVKGKGRNPVKQYMPAKPIKRVSKLWCIGCSCCAYLWDFQLYAGKEDNAPEGGLSTRVVCDLCHPLLDDKHHVIYMDNFFSSVALCKKLTGFGTYSVGTLRANRKDYPEALKDKALLTKLKRGDYHTASGEEITISVWKDTKEVSFISNVHSSRGQDTVSRKKKDGSVSKIPAPPVVKDYNANMGAIDKNDQLKKSYAIDHKSKRWWIQIFLHLLDICRVNSFIMYQLSYVKWNSGPMEDEVAPILNQKEFSSSLVKSLCGTFTNRKPQGRPSPVQLPLLRTPSHESVNVTKNGAMKTGRCHECSIGPNKKSVRTETVYGCIQCQVRLCRDKCHDIYHSRITVDDP</sequence>
<dbReference type="PANTHER" id="PTHR46599:SF3">
    <property type="entry name" value="PIGGYBAC TRANSPOSABLE ELEMENT-DERIVED PROTEIN 4"/>
    <property type="match status" value="1"/>
</dbReference>
<gene>
    <name evidence="4" type="ORF">P5673_023254</name>
</gene>
<evidence type="ECO:0000313" key="4">
    <source>
        <dbReference type="EMBL" id="KAK2555270.1"/>
    </source>
</evidence>
<organism evidence="4 5">
    <name type="scientific">Acropora cervicornis</name>
    <name type="common">Staghorn coral</name>
    <dbReference type="NCBI Taxonomy" id="6130"/>
    <lineage>
        <taxon>Eukaryota</taxon>
        <taxon>Metazoa</taxon>
        <taxon>Cnidaria</taxon>
        <taxon>Anthozoa</taxon>
        <taxon>Hexacorallia</taxon>
        <taxon>Scleractinia</taxon>
        <taxon>Astrocoeniina</taxon>
        <taxon>Acroporidae</taxon>
        <taxon>Acropora</taxon>
    </lineage>
</organism>
<feature type="compositionally biased region" description="Low complexity" evidence="1">
    <location>
        <begin position="24"/>
        <end position="40"/>
    </location>
</feature>
<evidence type="ECO:0000256" key="1">
    <source>
        <dbReference type="SAM" id="MobiDB-lite"/>
    </source>
</evidence>
<reference evidence="4" key="2">
    <citation type="journal article" date="2023" name="Science">
        <title>Genomic signatures of disease resistance in endangered staghorn corals.</title>
        <authorList>
            <person name="Vollmer S.V."/>
            <person name="Selwyn J.D."/>
            <person name="Despard B.A."/>
            <person name="Roesel C.L."/>
        </authorList>
    </citation>
    <scope>NUCLEOTIDE SEQUENCE</scope>
    <source>
        <strain evidence="4">K2</strain>
    </source>
</reference>
<dbReference type="Proteomes" id="UP001249851">
    <property type="component" value="Unassembled WGS sequence"/>
</dbReference>
<reference evidence="4" key="1">
    <citation type="journal article" date="2023" name="G3 (Bethesda)">
        <title>Whole genome assembly and annotation of the endangered Caribbean coral Acropora cervicornis.</title>
        <authorList>
            <person name="Selwyn J.D."/>
            <person name="Vollmer S.V."/>
        </authorList>
    </citation>
    <scope>NUCLEOTIDE SEQUENCE</scope>
    <source>
        <strain evidence="4">K2</strain>
    </source>
</reference>
<dbReference type="Pfam" id="PF13842">
    <property type="entry name" value="zf-Tnp_2"/>
    <property type="match status" value="1"/>
</dbReference>
<protein>
    <submittedName>
        <fullName evidence="4">PiggyBac transposable element-derived protein 4</fullName>
    </submittedName>
</protein>
<dbReference type="Pfam" id="PF13843">
    <property type="entry name" value="DDE_Tnp_1_7"/>
    <property type="match status" value="1"/>
</dbReference>
<accession>A0AAD9Q5T2</accession>
<feature type="compositionally biased region" description="Polar residues" evidence="1">
    <location>
        <begin position="45"/>
        <end position="63"/>
    </location>
</feature>
<feature type="domain" description="PiggyBac transposable element-derived protein 4 C-terminal zinc-finger" evidence="2">
    <location>
        <begin position="539"/>
        <end position="594"/>
    </location>
</feature>
<dbReference type="EMBL" id="JARQWQ010000064">
    <property type="protein sequence ID" value="KAK2555270.1"/>
    <property type="molecule type" value="Genomic_DNA"/>
</dbReference>
<feature type="domain" description="PiggyBac transposable element-derived protein" evidence="3">
    <location>
        <begin position="118"/>
        <end position="479"/>
    </location>
</feature>
<dbReference type="InterPro" id="IPR029526">
    <property type="entry name" value="PGBD"/>
</dbReference>
<evidence type="ECO:0000259" key="3">
    <source>
        <dbReference type="Pfam" id="PF13843"/>
    </source>
</evidence>
<dbReference type="InterPro" id="IPR032718">
    <property type="entry name" value="PGBD4_Znf_C"/>
</dbReference>
<evidence type="ECO:0000259" key="2">
    <source>
        <dbReference type="Pfam" id="PF13842"/>
    </source>
</evidence>
<dbReference type="AlphaFoldDB" id="A0AAD9Q5T2"/>
<evidence type="ECO:0000313" key="5">
    <source>
        <dbReference type="Proteomes" id="UP001249851"/>
    </source>
</evidence>
<proteinExistence type="predicted"/>